<evidence type="ECO:0000313" key="5">
    <source>
        <dbReference type="Proteomes" id="UP000289132"/>
    </source>
</evidence>
<dbReference type="EMBL" id="CP031367">
    <property type="protein sequence ID" value="AXK49357.1"/>
    <property type="molecule type" value="Genomic_DNA"/>
</dbReference>
<sequence>MKKLLLISILFCLALEARDNPFAKYEEETGKMYELNETPKTIEEIQEAQYIKKVQEEMNAQKETASTTQKAPVQKAPEKTYSKKELDAIIQKTNKQNEQKTKEIVKKELQNVKKEPEQVIFVKPRADIDSEKAQTSVASTSNATKQKNILPFLKIESSDTELIIRSEHKMFKKFSIEKENKLAFDYKAKVNFNTKKEQLAGSNFKNITVGNHKSGGFYRVAVELGSKVSKYSIDVKDDELVIKLK</sequence>
<feature type="compositionally biased region" description="Polar residues" evidence="1">
    <location>
        <begin position="61"/>
        <end position="71"/>
    </location>
</feature>
<dbReference type="AlphaFoldDB" id="A0AAD0QK71"/>
<dbReference type="Proteomes" id="UP000254504">
    <property type="component" value="Chromosome"/>
</dbReference>
<reference evidence="2 4" key="2">
    <citation type="submission" date="2018-07" db="EMBL/GenBank/DDBJ databases">
        <title>Complete genome of the Arcobacter trophiarum type strain LMG 25534.</title>
        <authorList>
            <person name="Miller W.G."/>
            <person name="Yee E."/>
        </authorList>
    </citation>
    <scope>NUCLEOTIDE SEQUENCE [LARGE SCALE GENOMIC DNA]</scope>
    <source>
        <strain evidence="2 4">LMG 25534</strain>
    </source>
</reference>
<keyword evidence="5" id="KW-1185">Reference proteome</keyword>
<dbReference type="KEGG" id="atp:ATR_1518"/>
<protein>
    <submittedName>
        <fullName evidence="2">AMIN domain-containing protein</fullName>
    </submittedName>
</protein>
<feature type="region of interest" description="Disordered" evidence="1">
    <location>
        <begin position="58"/>
        <end position="78"/>
    </location>
</feature>
<dbReference type="RefSeq" id="WP_115428840.1">
    <property type="nucleotide sequence ID" value="NZ_CP031367.1"/>
</dbReference>
<reference evidence="3 5" key="1">
    <citation type="submission" date="2017-10" db="EMBL/GenBank/DDBJ databases">
        <title>Genomics of the genus Arcobacter.</title>
        <authorList>
            <person name="Perez-Cataluna A."/>
            <person name="Figueras M.J."/>
        </authorList>
    </citation>
    <scope>NUCLEOTIDE SEQUENCE [LARGE SCALE GENOMIC DNA]</scope>
    <source>
        <strain evidence="3 5">LMG 25534</strain>
    </source>
</reference>
<evidence type="ECO:0000313" key="4">
    <source>
        <dbReference type="Proteomes" id="UP000254504"/>
    </source>
</evidence>
<proteinExistence type="predicted"/>
<dbReference type="Proteomes" id="UP000289132">
    <property type="component" value="Unassembled WGS sequence"/>
</dbReference>
<organism evidence="2 4">
    <name type="scientific">Aliarcobacter trophiarum LMG 25534</name>
    <dbReference type="NCBI Taxonomy" id="1032241"/>
    <lineage>
        <taxon>Bacteria</taxon>
        <taxon>Pseudomonadati</taxon>
        <taxon>Campylobacterota</taxon>
        <taxon>Epsilonproteobacteria</taxon>
        <taxon>Campylobacterales</taxon>
        <taxon>Arcobacteraceae</taxon>
        <taxon>Aliarcobacter</taxon>
    </lineage>
</organism>
<gene>
    <name evidence="2" type="ORF">ATR_1518</name>
    <name evidence="3" type="ORF">CRU87_07215</name>
</gene>
<dbReference type="EMBL" id="PDKD01000012">
    <property type="protein sequence ID" value="RXJ90077.1"/>
    <property type="molecule type" value="Genomic_DNA"/>
</dbReference>
<name>A0AAD0QK71_9BACT</name>
<evidence type="ECO:0000256" key="1">
    <source>
        <dbReference type="SAM" id="MobiDB-lite"/>
    </source>
</evidence>
<evidence type="ECO:0000313" key="2">
    <source>
        <dbReference type="EMBL" id="AXK49357.1"/>
    </source>
</evidence>
<evidence type="ECO:0000313" key="3">
    <source>
        <dbReference type="EMBL" id="RXJ90077.1"/>
    </source>
</evidence>
<accession>A0AAD0QK71</accession>